<evidence type="ECO:0000313" key="2">
    <source>
        <dbReference type="Proteomes" id="UP001370758"/>
    </source>
</evidence>
<dbReference type="EMBL" id="JAVHJL010000008">
    <property type="protein sequence ID" value="KAK6498975.1"/>
    <property type="molecule type" value="Genomic_DNA"/>
</dbReference>
<dbReference type="Proteomes" id="UP001370758">
    <property type="component" value="Unassembled WGS sequence"/>
</dbReference>
<dbReference type="AlphaFoldDB" id="A0AAV9VYL3"/>
<sequence>MPTKRDTLVDDSEPDEAPELLEDVEAAIRSSSKRSSKKGVKGSLGPILSDVLSNLPPQIVQSLGNISAVYRRWIRPIILVRIAFSALTNPSRISGVISGGIGLGFAHLWLSGHEWRQRAADSVLSMFVVSAVYIKSDPATFQLLLGDFYRRRDSDARQLSESTSTPYRAPLAYCLEPFTSPLAFCYDPVVFIPAMLILYKRLSLYFTCPGLEGRLIDGLSILTALLTTWVLFPEFSWNYALDGRAWTTREVYHEDVLGGP</sequence>
<evidence type="ECO:0008006" key="3">
    <source>
        <dbReference type="Google" id="ProtNLM"/>
    </source>
</evidence>
<evidence type="ECO:0000313" key="1">
    <source>
        <dbReference type="EMBL" id="KAK6498975.1"/>
    </source>
</evidence>
<reference evidence="1 2" key="1">
    <citation type="submission" date="2023-08" db="EMBL/GenBank/DDBJ databases">
        <authorList>
            <person name="Palmer J.M."/>
        </authorList>
    </citation>
    <scope>NUCLEOTIDE SEQUENCE [LARGE SCALE GENOMIC DNA]</scope>
    <source>
        <strain evidence="1 2">TWF481</strain>
    </source>
</reference>
<protein>
    <recommendedName>
        <fullName evidence="3">Mannosyltransferase</fullName>
    </recommendedName>
</protein>
<proteinExistence type="predicted"/>
<organism evidence="1 2">
    <name type="scientific">Arthrobotrys musiformis</name>
    <dbReference type="NCBI Taxonomy" id="47236"/>
    <lineage>
        <taxon>Eukaryota</taxon>
        <taxon>Fungi</taxon>
        <taxon>Dikarya</taxon>
        <taxon>Ascomycota</taxon>
        <taxon>Pezizomycotina</taxon>
        <taxon>Orbiliomycetes</taxon>
        <taxon>Orbiliales</taxon>
        <taxon>Orbiliaceae</taxon>
        <taxon>Arthrobotrys</taxon>
    </lineage>
</organism>
<keyword evidence="2" id="KW-1185">Reference proteome</keyword>
<gene>
    <name evidence="1" type="ORF">TWF481_011546</name>
</gene>
<comment type="caution">
    <text evidence="1">The sequence shown here is derived from an EMBL/GenBank/DDBJ whole genome shotgun (WGS) entry which is preliminary data.</text>
</comment>
<name>A0AAV9VYL3_9PEZI</name>
<accession>A0AAV9VYL3</accession>